<name>A0AAP0N5T9_LIQFO</name>
<evidence type="ECO:0000256" key="4">
    <source>
        <dbReference type="ARBA" id="ARBA00023242"/>
    </source>
</evidence>
<gene>
    <name evidence="7" type="ORF">L1049_017771</name>
</gene>
<evidence type="ECO:0000313" key="7">
    <source>
        <dbReference type="EMBL" id="KAK9266306.1"/>
    </source>
</evidence>
<dbReference type="Pfam" id="PF24662">
    <property type="entry name" value="DUF7650"/>
    <property type="match status" value="1"/>
</dbReference>
<accession>A0AAP0N5T9</accession>
<keyword evidence="8" id="KW-1185">Reference proteome</keyword>
<evidence type="ECO:0000256" key="1">
    <source>
        <dbReference type="ARBA" id="ARBA00004123"/>
    </source>
</evidence>
<comment type="caution">
    <text evidence="7">The sequence shown here is derived from an EMBL/GenBank/DDBJ whole genome shotgun (WGS) entry which is preliminary data.</text>
</comment>
<dbReference type="Proteomes" id="UP001415857">
    <property type="component" value="Unassembled WGS sequence"/>
</dbReference>
<feature type="compositionally biased region" description="Basic and acidic residues" evidence="5">
    <location>
        <begin position="760"/>
        <end position="775"/>
    </location>
</feature>
<dbReference type="InterPro" id="IPR009057">
    <property type="entry name" value="Homeodomain-like_sf"/>
</dbReference>
<feature type="region of interest" description="Disordered" evidence="5">
    <location>
        <begin position="760"/>
        <end position="842"/>
    </location>
</feature>
<comment type="subcellular location">
    <subcellularLocation>
        <location evidence="1">Nucleus</location>
    </subcellularLocation>
</comment>
<dbReference type="EMBL" id="JBBPBK010000192">
    <property type="protein sequence ID" value="KAK9266306.1"/>
    <property type="molecule type" value="Genomic_DNA"/>
</dbReference>
<feature type="compositionally biased region" description="Polar residues" evidence="5">
    <location>
        <begin position="584"/>
        <end position="601"/>
    </location>
</feature>
<feature type="region of interest" description="Disordered" evidence="5">
    <location>
        <begin position="877"/>
        <end position="897"/>
    </location>
</feature>
<dbReference type="AlphaFoldDB" id="A0AAP0N5T9"/>
<dbReference type="GO" id="GO:0003714">
    <property type="term" value="F:transcription corepressor activity"/>
    <property type="evidence" value="ECO:0007669"/>
    <property type="project" value="TreeGrafter"/>
</dbReference>
<dbReference type="InterPro" id="IPR057712">
    <property type="entry name" value="DUF7952"/>
</dbReference>
<organism evidence="7 8">
    <name type="scientific">Liquidambar formosana</name>
    <name type="common">Formosan gum</name>
    <dbReference type="NCBI Taxonomy" id="63359"/>
    <lineage>
        <taxon>Eukaryota</taxon>
        <taxon>Viridiplantae</taxon>
        <taxon>Streptophyta</taxon>
        <taxon>Embryophyta</taxon>
        <taxon>Tracheophyta</taxon>
        <taxon>Spermatophyta</taxon>
        <taxon>Magnoliopsida</taxon>
        <taxon>eudicotyledons</taxon>
        <taxon>Gunneridae</taxon>
        <taxon>Pentapetalae</taxon>
        <taxon>Saxifragales</taxon>
        <taxon>Altingiaceae</taxon>
        <taxon>Liquidambar</taxon>
    </lineage>
</organism>
<evidence type="ECO:0000256" key="2">
    <source>
        <dbReference type="ARBA" id="ARBA00023015"/>
    </source>
</evidence>
<feature type="compositionally biased region" description="Basic residues" evidence="5">
    <location>
        <begin position="620"/>
        <end position="630"/>
    </location>
</feature>
<dbReference type="InterPro" id="IPR056067">
    <property type="entry name" value="DUF7650"/>
</dbReference>
<feature type="compositionally biased region" description="Basic and acidic residues" evidence="5">
    <location>
        <begin position="603"/>
        <end position="619"/>
    </location>
</feature>
<evidence type="ECO:0000259" key="6">
    <source>
        <dbReference type="PROSITE" id="PS51293"/>
    </source>
</evidence>
<sequence>MEMDLVELNHNGDFVEDTSGELLLSLGPVDDMYNVFGDPEVLPRVGDQYQVEIPPLMEKTDYLQLTKSPTHTDIMAGQPIDFLMGLSIPIMWISVEVEKIKNKSLEFLGDSIDAFNKFSSDNITKIHMHLKVENSEVKVDPLDNALDSGLRLGVSANLALKQEMNGELHWKYRFKACLLVPGSLGEPWSDIEEASFLLGLYIFGKNLVQVKRFIESKKMGDILSFYYGKFYKSDKYRRWSECRKMRSRRCIYGQKIFTGVRQQELLSRLLPHFSEECQNALLEVSKTFGEGKMLLEEYVSTLKAMVGMNSLIEAVGIGKGKQDLTGISLEPLKCNQVVPIRPEIPIGKACSSLTTREVIKFLTGDFRLSKARSSDLFWEAVWPRLLARGWHSEQPKDHGYAAGSKNSLVFLMPGVKKFSRRKLVKGDHYFDSVSDVLSKVTSDPGLLELEIEADKGNRIKEDYGLTDETKMDQDDLSEQQRHCYLQPRTPNRSTDLLKITVVDTSLANGEKFKVREVRCLPVEISNTSTSRSHSEEIDRDSSQESQDEADSANNLFFDHELNKNFRPTKMFGKGVFSDRKDSESSASNRGFPSYGLDSSNVPEKIHKDKNTNLCDDKQPRKATKCHLSRRTRPDNSNYLAPITKRRRRLTACSRTETSHSTKSFLVGPKLKQKEPFCHLVNPASNENILSQVDPSQEKLSSTSSSPKNSPIESSEGILSSTCLSAEHPHEKPQCRTLIDLNLPVPLDAETDEPFMMEAVEKQDDQTSKQPDDPHALKTSIGAASSEPHPDMNSRRQSTRNRPPTARALEALASGYLNIKQRRKRSEAFPRDNSVSRPSRRARGRVRVTENFSTDFVDSKVKEVENGVSSNGAMFNEFQVQSEGKGSQVSGPPTNLPT</sequence>
<feature type="region of interest" description="Disordered" evidence="5">
    <location>
        <begin position="576"/>
        <end position="642"/>
    </location>
</feature>
<keyword evidence="2" id="KW-0805">Transcription regulation</keyword>
<evidence type="ECO:0000313" key="8">
    <source>
        <dbReference type="Proteomes" id="UP001415857"/>
    </source>
</evidence>
<dbReference type="PANTHER" id="PTHR13859">
    <property type="entry name" value="ATROPHIN-RELATED"/>
    <property type="match status" value="1"/>
</dbReference>
<dbReference type="Pfam" id="PF25826">
    <property type="entry name" value="DUF7952"/>
    <property type="match status" value="1"/>
</dbReference>
<evidence type="ECO:0000256" key="5">
    <source>
        <dbReference type="SAM" id="MobiDB-lite"/>
    </source>
</evidence>
<feature type="compositionally biased region" description="Low complexity" evidence="5">
    <location>
        <begin position="697"/>
        <end position="715"/>
    </location>
</feature>
<feature type="region of interest" description="Disordered" evidence="5">
    <location>
        <begin position="692"/>
        <end position="716"/>
    </location>
</feature>
<dbReference type="SUPFAM" id="SSF46689">
    <property type="entry name" value="Homeodomain-like"/>
    <property type="match status" value="1"/>
</dbReference>
<evidence type="ECO:0000256" key="3">
    <source>
        <dbReference type="ARBA" id="ARBA00023163"/>
    </source>
</evidence>
<dbReference type="GO" id="GO:0005634">
    <property type="term" value="C:nucleus"/>
    <property type="evidence" value="ECO:0007669"/>
    <property type="project" value="UniProtKB-SubCell"/>
</dbReference>
<reference evidence="7 8" key="1">
    <citation type="journal article" date="2024" name="Plant J.">
        <title>Genome sequences and population genomics reveal climatic adaptation and genomic divergence between two closely related sweetgum species.</title>
        <authorList>
            <person name="Xu W.Q."/>
            <person name="Ren C.Q."/>
            <person name="Zhang X.Y."/>
            <person name="Comes H.P."/>
            <person name="Liu X.H."/>
            <person name="Li Y.G."/>
            <person name="Kettle C.J."/>
            <person name="Jalonen R."/>
            <person name="Gaisberger H."/>
            <person name="Ma Y.Z."/>
            <person name="Qiu Y.X."/>
        </authorList>
    </citation>
    <scope>NUCLEOTIDE SEQUENCE [LARGE SCALE GENOMIC DNA]</scope>
    <source>
        <strain evidence="7">Hangzhou</strain>
    </source>
</reference>
<feature type="domain" description="SANT" evidence="6">
    <location>
        <begin position="183"/>
        <end position="235"/>
    </location>
</feature>
<keyword evidence="3" id="KW-0804">Transcription</keyword>
<dbReference type="InterPro" id="IPR017884">
    <property type="entry name" value="SANT_dom"/>
</dbReference>
<feature type="region of interest" description="Disordered" evidence="5">
    <location>
        <begin position="526"/>
        <end position="550"/>
    </location>
</feature>
<keyword evidence="4" id="KW-0539">Nucleus</keyword>
<dbReference type="PANTHER" id="PTHR13859:SF34">
    <property type="entry name" value="SANT DOMAIN-CONTAINING PROTEIN"/>
    <property type="match status" value="1"/>
</dbReference>
<feature type="compositionally biased region" description="Basic and acidic residues" evidence="5">
    <location>
        <begin position="532"/>
        <end position="542"/>
    </location>
</feature>
<dbReference type="PROSITE" id="PS51293">
    <property type="entry name" value="SANT"/>
    <property type="match status" value="1"/>
</dbReference>
<protein>
    <recommendedName>
        <fullName evidence="6">SANT domain-containing protein</fullName>
    </recommendedName>
</protein>
<proteinExistence type="predicted"/>
<dbReference type="FunFam" id="1.10.10.60:FF:000374">
    <property type="entry name" value="Arginine-glutamic acid dipeptide repeat protein"/>
    <property type="match status" value="1"/>
</dbReference>
<dbReference type="Gene3D" id="1.10.10.60">
    <property type="entry name" value="Homeodomain-like"/>
    <property type="match status" value="1"/>
</dbReference>